<evidence type="ECO:0000256" key="1">
    <source>
        <dbReference type="SAM" id="MobiDB-lite"/>
    </source>
</evidence>
<feature type="compositionally biased region" description="Low complexity" evidence="1">
    <location>
        <begin position="25"/>
        <end position="42"/>
    </location>
</feature>
<evidence type="ECO:0000313" key="2">
    <source>
        <dbReference type="EMBL" id="RDL33731.1"/>
    </source>
</evidence>
<evidence type="ECO:0000313" key="3">
    <source>
        <dbReference type="Proteomes" id="UP000254866"/>
    </source>
</evidence>
<dbReference type="AlphaFoldDB" id="A0A370TFS4"/>
<feature type="compositionally biased region" description="Low complexity" evidence="1">
    <location>
        <begin position="53"/>
        <end position="80"/>
    </location>
</feature>
<feature type="compositionally biased region" description="Polar residues" evidence="1">
    <location>
        <begin position="7"/>
        <end position="20"/>
    </location>
</feature>
<feature type="region of interest" description="Disordered" evidence="1">
    <location>
        <begin position="1"/>
        <end position="116"/>
    </location>
</feature>
<dbReference type="GeneID" id="43600948"/>
<evidence type="ECO:0008006" key="4">
    <source>
        <dbReference type="Google" id="ProtNLM"/>
    </source>
</evidence>
<dbReference type="STRING" id="2656787.A0A370TFS4"/>
<dbReference type="SUPFAM" id="SSF52047">
    <property type="entry name" value="RNI-like"/>
    <property type="match status" value="1"/>
</dbReference>
<reference evidence="2 3" key="1">
    <citation type="journal article" date="2018" name="IMA Fungus">
        <title>IMA Genome-F 9: Draft genome sequence of Annulohypoxylon stygium, Aspergillus mulundensis, Berkeleyomyces basicola (syn. Thielaviopsis basicola), Ceratocystis smalleyi, two Cercospora beticola strains, Coleophoma cylindrospora, Fusarium fracticaudum, Phialophora cf. hyalina, and Morchella septimelata.</title>
        <authorList>
            <person name="Wingfield B.D."/>
            <person name="Bills G.F."/>
            <person name="Dong Y."/>
            <person name="Huang W."/>
            <person name="Nel W.J."/>
            <person name="Swalarsk-Parry B.S."/>
            <person name="Vaghefi N."/>
            <person name="Wilken P.M."/>
            <person name="An Z."/>
            <person name="de Beer Z.W."/>
            <person name="De Vos L."/>
            <person name="Chen L."/>
            <person name="Duong T.A."/>
            <person name="Gao Y."/>
            <person name="Hammerbacher A."/>
            <person name="Kikkert J.R."/>
            <person name="Li Y."/>
            <person name="Li H."/>
            <person name="Li K."/>
            <person name="Li Q."/>
            <person name="Liu X."/>
            <person name="Ma X."/>
            <person name="Naidoo K."/>
            <person name="Pethybridge S.J."/>
            <person name="Sun J."/>
            <person name="Steenkamp E.T."/>
            <person name="van der Nest M.A."/>
            <person name="van Wyk S."/>
            <person name="Wingfield M.J."/>
            <person name="Xiong C."/>
            <person name="Yue Q."/>
            <person name="Zhang X."/>
        </authorList>
    </citation>
    <scope>NUCLEOTIDE SEQUENCE [LARGE SCALE GENOMIC DNA]</scope>
    <source>
        <strain evidence="2 3">BP 5553</strain>
    </source>
</reference>
<name>A0A370TFS4_9HELO</name>
<accession>A0A370TFS4</accession>
<sequence>MPRKRSTAQYSFIKPQSTPHPSLGSAATSTATQSSSSSQNAAPLTPSVNELITSSRSTPVSVSTRSLLPTTPSSQTLPPQIRHLLSLPETSGPRARHRTGYAPGRGNNRVAGPAPPRSWLERSQYALSSLVNRPYQRLYPAGLDHLPGVPVEDGSASKSLQAMCLRTMAHHWNFIQEYEKNNLADLRTGLRILLLSIIAVHGPEEGVGFEGLKNLLLIPTEALDEVADYGERNEGLYRLDLSGSVGRSISLKQLIHLMEKPVQLTEEVMSELSWEESIALPLSPTIPHLTHLSLSHPPKSISWPALLTLAKHIPTVTHLSLAYWPVPSFTPNATTTVVSSKYTKDIQYGGTDYYSHTLDNNFREAANVLRKLAGRVPSLEYLDLSGCTSWLYALRWNGEDVGDHGIEWDSQWVRLNTLRIYSGVFIDEESKLGDVIDFVKCAKQVLATEAMLAWWTGKRDGVKLRKQWVYVEKDDISLYNGLWTGDGPEERAKRSGLDAVKAESDALGEVHWRVPSAYTHVEDVRAATGAAAWD</sequence>
<gene>
    <name evidence="2" type="ORF">BP5553_08099</name>
</gene>
<proteinExistence type="predicted"/>
<keyword evidence="3" id="KW-1185">Reference proteome</keyword>
<organism evidence="2 3">
    <name type="scientific">Venustampulla echinocandica</name>
    <dbReference type="NCBI Taxonomy" id="2656787"/>
    <lineage>
        <taxon>Eukaryota</taxon>
        <taxon>Fungi</taxon>
        <taxon>Dikarya</taxon>
        <taxon>Ascomycota</taxon>
        <taxon>Pezizomycotina</taxon>
        <taxon>Leotiomycetes</taxon>
        <taxon>Helotiales</taxon>
        <taxon>Pleuroascaceae</taxon>
        <taxon>Venustampulla</taxon>
    </lineage>
</organism>
<dbReference type="InterPro" id="IPR032675">
    <property type="entry name" value="LRR_dom_sf"/>
</dbReference>
<dbReference type="EMBL" id="NPIC01000008">
    <property type="protein sequence ID" value="RDL33731.1"/>
    <property type="molecule type" value="Genomic_DNA"/>
</dbReference>
<protein>
    <recommendedName>
        <fullName evidence="4">Tafazzin</fullName>
    </recommendedName>
</protein>
<dbReference type="RefSeq" id="XP_031867013.1">
    <property type="nucleotide sequence ID" value="XM_032016722.1"/>
</dbReference>
<dbReference type="Gene3D" id="3.80.10.10">
    <property type="entry name" value="Ribonuclease Inhibitor"/>
    <property type="match status" value="1"/>
</dbReference>
<dbReference type="Proteomes" id="UP000254866">
    <property type="component" value="Unassembled WGS sequence"/>
</dbReference>
<dbReference type="OrthoDB" id="5278911at2759"/>
<comment type="caution">
    <text evidence="2">The sequence shown here is derived from an EMBL/GenBank/DDBJ whole genome shotgun (WGS) entry which is preliminary data.</text>
</comment>